<reference evidence="1" key="1">
    <citation type="submission" date="2023-04" db="EMBL/GenBank/DDBJ databases">
        <title>Draft Genome sequencing of Naganishia species isolated from polar environments using Oxford Nanopore Technology.</title>
        <authorList>
            <person name="Leo P."/>
            <person name="Venkateswaran K."/>
        </authorList>
    </citation>
    <scope>NUCLEOTIDE SEQUENCE</scope>
    <source>
        <strain evidence="1">MNA-CCFEE 5262</strain>
    </source>
</reference>
<keyword evidence="2" id="KW-1185">Reference proteome</keyword>
<protein>
    <submittedName>
        <fullName evidence="1">Uncharacterized protein</fullName>
    </submittedName>
</protein>
<dbReference type="EMBL" id="JASBWS010000194">
    <property type="protein sequence ID" value="KAJ9091681.1"/>
    <property type="molecule type" value="Genomic_DNA"/>
</dbReference>
<proteinExistence type="predicted"/>
<accession>A0ACC2UYI7</accession>
<organism evidence="1 2">
    <name type="scientific">Naganishia adeliensis</name>
    <dbReference type="NCBI Taxonomy" id="92952"/>
    <lineage>
        <taxon>Eukaryota</taxon>
        <taxon>Fungi</taxon>
        <taxon>Dikarya</taxon>
        <taxon>Basidiomycota</taxon>
        <taxon>Agaricomycotina</taxon>
        <taxon>Tremellomycetes</taxon>
        <taxon>Filobasidiales</taxon>
        <taxon>Filobasidiaceae</taxon>
        <taxon>Naganishia</taxon>
    </lineage>
</organism>
<evidence type="ECO:0000313" key="1">
    <source>
        <dbReference type="EMBL" id="KAJ9091681.1"/>
    </source>
</evidence>
<comment type="caution">
    <text evidence="1">The sequence shown here is derived from an EMBL/GenBank/DDBJ whole genome shotgun (WGS) entry which is preliminary data.</text>
</comment>
<sequence length="216" mass="24624">MWWHALVFGLSEEREYGTSQLCFQGQSCDATEQYRNNEQQVATQTKAGTQHGSKGCKRHHDLQQEVVKEGKTNRSGEFRSLYRPFYRWVLLKPNNLIYALPFAKFDSREGMLHKVCIDTGSSISCIDYDYAQQYLSHRPMRSSSNLGLMGVGTNITTGTVKTVLHLVTEDSDDSYEKEITFYIVPRLNTKMIVGNDQLVPMKARIDPEGGKNDIRS</sequence>
<gene>
    <name evidence="1" type="ORF">QFC20_007575</name>
</gene>
<evidence type="ECO:0000313" key="2">
    <source>
        <dbReference type="Proteomes" id="UP001230649"/>
    </source>
</evidence>
<dbReference type="Proteomes" id="UP001230649">
    <property type="component" value="Unassembled WGS sequence"/>
</dbReference>
<name>A0ACC2UYI7_9TREE</name>